<evidence type="ECO:0000313" key="2">
    <source>
        <dbReference type="Proteomes" id="UP001612415"/>
    </source>
</evidence>
<accession>A0ABW7YA04</accession>
<name>A0ABW7YA04_STRCE</name>
<gene>
    <name evidence="1" type="ORF">ACIA8P_30620</name>
</gene>
<keyword evidence="2" id="KW-1185">Reference proteome</keyword>
<dbReference type="InterPro" id="IPR054632">
    <property type="entry name" value="Aroma_sacti_dom"/>
</dbReference>
<evidence type="ECO:0000313" key="1">
    <source>
        <dbReference type="EMBL" id="MFI5678964.1"/>
    </source>
</evidence>
<dbReference type="RefSeq" id="WP_398659471.1">
    <property type="nucleotide sequence ID" value="NZ_JBITDC010000013.1"/>
</dbReference>
<proteinExistence type="predicted"/>
<dbReference type="NCBIfam" id="NF045560">
    <property type="entry name" value="aroma_sacti_dom"/>
    <property type="match status" value="1"/>
</dbReference>
<organism evidence="1 2">
    <name type="scientific">Streptomyces cellulosae</name>
    <dbReference type="NCBI Taxonomy" id="1968"/>
    <lineage>
        <taxon>Bacteria</taxon>
        <taxon>Bacillati</taxon>
        <taxon>Actinomycetota</taxon>
        <taxon>Actinomycetes</taxon>
        <taxon>Kitasatosporales</taxon>
        <taxon>Streptomycetaceae</taxon>
        <taxon>Streptomyces</taxon>
    </lineage>
</organism>
<dbReference type="EMBL" id="JBITDC010000013">
    <property type="protein sequence ID" value="MFI5678964.1"/>
    <property type="molecule type" value="Genomic_DNA"/>
</dbReference>
<sequence length="76" mass="8124">MSKPDDARDALERLRAAGFDLGAFTDEQLGLIASLSGGEVDVLLDIKERIGDVHPEVEAHGGLEMEMPMSIGGLLF</sequence>
<reference evidence="1 2" key="1">
    <citation type="submission" date="2024-10" db="EMBL/GenBank/DDBJ databases">
        <title>The Natural Products Discovery Center: Release of the First 8490 Sequenced Strains for Exploring Actinobacteria Biosynthetic Diversity.</title>
        <authorList>
            <person name="Kalkreuter E."/>
            <person name="Kautsar S.A."/>
            <person name="Yang D."/>
            <person name="Bader C.D."/>
            <person name="Teijaro C.N."/>
            <person name="Fluegel L."/>
            <person name="Davis C.M."/>
            <person name="Simpson J.R."/>
            <person name="Lauterbach L."/>
            <person name="Steele A.D."/>
            <person name="Gui C."/>
            <person name="Meng S."/>
            <person name="Li G."/>
            <person name="Viehrig K."/>
            <person name="Ye F."/>
            <person name="Su P."/>
            <person name="Kiefer A.F."/>
            <person name="Nichols A."/>
            <person name="Cepeda A.J."/>
            <person name="Yan W."/>
            <person name="Fan B."/>
            <person name="Jiang Y."/>
            <person name="Adhikari A."/>
            <person name="Zheng C.-J."/>
            <person name="Schuster L."/>
            <person name="Cowan T.M."/>
            <person name="Smanski M.J."/>
            <person name="Chevrette M.G."/>
            <person name="De Carvalho L.P.S."/>
            <person name="Shen B."/>
        </authorList>
    </citation>
    <scope>NUCLEOTIDE SEQUENCE [LARGE SCALE GENOMIC DNA]</scope>
    <source>
        <strain evidence="1 2">NPDC051599</strain>
    </source>
</reference>
<comment type="caution">
    <text evidence="1">The sequence shown here is derived from an EMBL/GenBank/DDBJ whole genome shotgun (WGS) entry which is preliminary data.</text>
</comment>
<dbReference type="Proteomes" id="UP001612415">
    <property type="component" value="Unassembled WGS sequence"/>
</dbReference>
<protein>
    <submittedName>
        <fullName evidence="1">Aroma-sacti cluster domain-containing protein</fullName>
    </submittedName>
</protein>